<dbReference type="Pfam" id="PF00013">
    <property type="entry name" value="KH_1"/>
    <property type="match status" value="5"/>
</dbReference>
<dbReference type="AlphaFoldDB" id="A0A1S2YA41"/>
<dbReference type="SUPFAM" id="SSF54791">
    <property type="entry name" value="Eukaryotic type KH-domain (KH-domain type I)"/>
    <property type="match status" value="5"/>
</dbReference>
<feature type="region of interest" description="Disordered" evidence="3">
    <location>
        <begin position="81"/>
        <end position="135"/>
    </location>
</feature>
<dbReference type="RefSeq" id="XP_012571467.1">
    <property type="nucleotide sequence ID" value="XM_012716013.2"/>
</dbReference>
<evidence type="ECO:0000313" key="7">
    <source>
        <dbReference type="RefSeq" id="XP_004501078.1"/>
    </source>
</evidence>
<evidence type="ECO:0000256" key="2">
    <source>
        <dbReference type="PROSITE-ProRule" id="PRU00117"/>
    </source>
</evidence>
<feature type="domain" description="K Homology" evidence="4">
    <location>
        <begin position="316"/>
        <end position="392"/>
    </location>
</feature>
<gene>
    <name evidence="6 7 8 9" type="primary">LOC101495463</name>
</gene>
<dbReference type="OrthoDB" id="442947at2759"/>
<dbReference type="InterPro" id="IPR004087">
    <property type="entry name" value="KH_dom"/>
</dbReference>
<dbReference type="PANTHER" id="PTHR10288">
    <property type="entry name" value="KH DOMAIN CONTAINING RNA BINDING PROTEIN"/>
    <property type="match status" value="1"/>
</dbReference>
<dbReference type="RefSeq" id="XP_004501078.1">
    <property type="nucleotide sequence ID" value="XM_004501021.3"/>
</dbReference>
<name>A0A1S2YA41_CICAR</name>
<dbReference type="RefSeq" id="XP_004501079.1">
    <property type="nucleotide sequence ID" value="XM_004501022.3"/>
</dbReference>
<evidence type="ECO:0000313" key="8">
    <source>
        <dbReference type="RefSeq" id="XP_004501079.1"/>
    </source>
</evidence>
<evidence type="ECO:0000313" key="9">
    <source>
        <dbReference type="RefSeq" id="XP_012571467.1"/>
    </source>
</evidence>
<feature type="region of interest" description="Disordered" evidence="3">
    <location>
        <begin position="245"/>
        <end position="270"/>
    </location>
</feature>
<feature type="compositionally biased region" description="Basic residues" evidence="3">
    <location>
        <begin position="1"/>
        <end position="19"/>
    </location>
</feature>
<dbReference type="Gene3D" id="3.30.1370.10">
    <property type="entry name" value="K Homology domain, type 1"/>
    <property type="match status" value="5"/>
</dbReference>
<reference evidence="6 7" key="2">
    <citation type="submission" date="2025-04" db="UniProtKB">
        <authorList>
            <consortium name="RefSeq"/>
        </authorList>
    </citation>
    <scope>IDENTIFICATION</scope>
    <source>
        <tissue evidence="6 7">Etiolated seedlings</tissue>
    </source>
</reference>
<keyword evidence="5" id="KW-1185">Reference proteome</keyword>
<dbReference type="InterPro" id="IPR036612">
    <property type="entry name" value="KH_dom_type_1_sf"/>
</dbReference>
<sequence>MTKRQKKGERNGRGKRHKSSPLDLSAGSVVFRLLCPVTRIGSVIGKGGSIISQIRAETGVKVKIEEPVPGCDERVIAFLGSDNKESEEGSAEQAKEVNNDENESKVNDDEGKDRGGDDNEDKDSVPVEDSQSEKGNSTILKAVTLVFERMAEGIEDIGEGDHESNKASFTVLRLLVLSNQVGCILGKGGSVIKRMSSDSGAQIRILPKDEIPMCASVSDELVQITGGVEVVRKALQSVFQQLVENPPREHESLPTNLTGPSSHSFGQFPSNKRSFAGQGAPFASGPNDIPVFHSAPPMIPKFHEGAMHGRMRPSLEILTFRLLCPSEKVGNLIGKGGAIIKTMQQETASEIKVIEAIPGSEDCIVIISGPAHPDDRISPVQEAVFRVQNRISRAIPDAKEHSMLARVIVSSSQIGCLFGKGGSIIAEMRKLSGAHIRMLGKDKGPKCVSEDEEVIQVSGEIEAVHDALLHITTRLRHHFFRDAFPSVNFPSNSAFLDQHSPFPPYLGRRGHSPPGMYSDLGPPHPHPHASFPLDDHPPFMNNIYRQGLPPHISERKPWGPKGIHEGHMGLPEFAGGHRRISGFAGGSQPIITSTTVEVVVPRALVPVIYGEDGECLKQILQISDANVTITDPKPGAVETKIIISGTPEQTNAAQSLIQAFVMSERESG</sequence>
<keyword evidence="2" id="KW-0694">RNA-binding</keyword>
<feature type="domain" description="K Homology" evidence="4">
    <location>
        <begin position="401"/>
        <end position="476"/>
    </location>
</feature>
<dbReference type="eggNOG" id="KOG2190">
    <property type="taxonomic scope" value="Eukaryota"/>
</dbReference>
<evidence type="ECO:0000256" key="1">
    <source>
        <dbReference type="ARBA" id="ARBA00022737"/>
    </source>
</evidence>
<protein>
    <submittedName>
        <fullName evidence="6 7">KH domain-containing protein HEN4-like</fullName>
    </submittedName>
</protein>
<dbReference type="GO" id="GO:0003723">
    <property type="term" value="F:RNA binding"/>
    <property type="evidence" value="ECO:0007669"/>
    <property type="project" value="UniProtKB-UniRule"/>
</dbReference>
<evidence type="ECO:0000313" key="5">
    <source>
        <dbReference type="Proteomes" id="UP000087171"/>
    </source>
</evidence>
<dbReference type="SMART" id="SM00322">
    <property type="entry name" value="KH"/>
    <property type="match status" value="5"/>
</dbReference>
<dbReference type="Proteomes" id="UP000087171">
    <property type="component" value="Chromosome Ca5"/>
</dbReference>
<reference evidence="5" key="1">
    <citation type="journal article" date="2013" name="Nat. Biotechnol.">
        <title>Draft genome sequence of chickpea (Cicer arietinum) provides a resource for trait improvement.</title>
        <authorList>
            <person name="Varshney R.K."/>
            <person name="Song C."/>
            <person name="Saxena R.K."/>
            <person name="Azam S."/>
            <person name="Yu S."/>
            <person name="Sharpe A.G."/>
            <person name="Cannon S."/>
            <person name="Baek J."/>
            <person name="Rosen B.D."/>
            <person name="Tar'an B."/>
            <person name="Millan T."/>
            <person name="Zhang X."/>
            <person name="Ramsay L.D."/>
            <person name="Iwata A."/>
            <person name="Wang Y."/>
            <person name="Nelson W."/>
            <person name="Farmer A.D."/>
            <person name="Gaur P.M."/>
            <person name="Soderlund C."/>
            <person name="Penmetsa R.V."/>
            <person name="Xu C."/>
            <person name="Bharti A.K."/>
            <person name="He W."/>
            <person name="Winter P."/>
            <person name="Zhao S."/>
            <person name="Hane J.K."/>
            <person name="Carrasquilla-Garcia N."/>
            <person name="Condie J.A."/>
            <person name="Upadhyaya H.D."/>
            <person name="Luo M.C."/>
            <person name="Thudi M."/>
            <person name="Gowda C.L."/>
            <person name="Singh N.P."/>
            <person name="Lichtenzveig J."/>
            <person name="Gali K.K."/>
            <person name="Rubio J."/>
            <person name="Nadarajan N."/>
            <person name="Dolezel J."/>
            <person name="Bansal K.C."/>
            <person name="Xu X."/>
            <person name="Edwards D."/>
            <person name="Zhang G."/>
            <person name="Kahl G."/>
            <person name="Gil J."/>
            <person name="Singh K.B."/>
            <person name="Datta S.K."/>
            <person name="Jackson S.A."/>
            <person name="Wang J."/>
            <person name="Cook D.R."/>
        </authorList>
    </citation>
    <scope>NUCLEOTIDE SEQUENCE [LARGE SCALE GENOMIC DNA]</scope>
    <source>
        <strain evidence="5">cv. CDC Frontier</strain>
    </source>
</reference>
<feature type="domain" description="K Homology" evidence="4">
    <location>
        <begin position="592"/>
        <end position="662"/>
    </location>
</feature>
<dbReference type="CDD" id="cd22460">
    <property type="entry name" value="KH-I_PEPPER_rpt2_like"/>
    <property type="match status" value="2"/>
</dbReference>
<feature type="domain" description="K Homology" evidence="4">
    <location>
        <begin position="27"/>
        <end position="103"/>
    </location>
</feature>
<feature type="domain" description="K Homology" evidence="4">
    <location>
        <begin position="168"/>
        <end position="243"/>
    </location>
</feature>
<dbReference type="CDD" id="cd22459">
    <property type="entry name" value="KH-I_PEPPER_rpt1_like"/>
    <property type="match status" value="2"/>
</dbReference>
<feature type="compositionally biased region" description="Basic and acidic residues" evidence="3">
    <location>
        <begin position="82"/>
        <end position="125"/>
    </location>
</feature>
<feature type="region of interest" description="Disordered" evidence="3">
    <location>
        <begin position="1"/>
        <end position="22"/>
    </location>
</feature>
<evidence type="ECO:0000256" key="3">
    <source>
        <dbReference type="SAM" id="MobiDB-lite"/>
    </source>
</evidence>
<feature type="compositionally biased region" description="Polar residues" evidence="3">
    <location>
        <begin position="253"/>
        <end position="270"/>
    </location>
</feature>
<proteinExistence type="predicted"/>
<dbReference type="RefSeq" id="XP_004501077.1">
    <property type="nucleotide sequence ID" value="XM_004501020.3"/>
</dbReference>
<dbReference type="STRING" id="3827.A0A1S2YA41"/>
<dbReference type="InterPro" id="IPR004088">
    <property type="entry name" value="KH_dom_type_1"/>
</dbReference>
<keyword evidence="1" id="KW-0677">Repeat</keyword>
<evidence type="ECO:0000259" key="4">
    <source>
        <dbReference type="SMART" id="SM00322"/>
    </source>
</evidence>
<organism evidence="5 7">
    <name type="scientific">Cicer arietinum</name>
    <name type="common">Chickpea</name>
    <name type="synonym">Garbanzo</name>
    <dbReference type="NCBI Taxonomy" id="3827"/>
    <lineage>
        <taxon>Eukaryota</taxon>
        <taxon>Viridiplantae</taxon>
        <taxon>Streptophyta</taxon>
        <taxon>Embryophyta</taxon>
        <taxon>Tracheophyta</taxon>
        <taxon>Spermatophyta</taxon>
        <taxon>Magnoliopsida</taxon>
        <taxon>eudicotyledons</taxon>
        <taxon>Gunneridae</taxon>
        <taxon>Pentapetalae</taxon>
        <taxon>rosids</taxon>
        <taxon>fabids</taxon>
        <taxon>Fabales</taxon>
        <taxon>Fabaceae</taxon>
        <taxon>Papilionoideae</taxon>
        <taxon>50 kb inversion clade</taxon>
        <taxon>NPAAA clade</taxon>
        <taxon>Hologalegina</taxon>
        <taxon>IRL clade</taxon>
        <taxon>Cicereae</taxon>
        <taxon>Cicer</taxon>
    </lineage>
</organism>
<accession>A0A1S2YA41</accession>
<dbReference type="PaxDb" id="3827-XP_004501077.1"/>
<dbReference type="GeneID" id="101495463"/>
<dbReference type="KEGG" id="cam:101495463"/>
<dbReference type="PROSITE" id="PS50084">
    <property type="entry name" value="KH_TYPE_1"/>
    <property type="match status" value="5"/>
</dbReference>
<evidence type="ECO:0000313" key="6">
    <source>
        <dbReference type="RefSeq" id="XP_004501077.1"/>
    </source>
</evidence>